<feature type="repeat" description="RCC1" evidence="2">
    <location>
        <begin position="256"/>
        <end position="335"/>
    </location>
</feature>
<dbReference type="Proteomes" id="UP000236161">
    <property type="component" value="Unassembled WGS sequence"/>
</dbReference>
<feature type="compositionally biased region" description="Acidic residues" evidence="3">
    <location>
        <begin position="1"/>
        <end position="14"/>
    </location>
</feature>
<dbReference type="EMBL" id="KZ451906">
    <property type="protein sequence ID" value="PKA63969.1"/>
    <property type="molecule type" value="Genomic_DNA"/>
</dbReference>
<dbReference type="STRING" id="1088818.A0A2I0B861"/>
<evidence type="ECO:0000256" key="1">
    <source>
        <dbReference type="ARBA" id="ARBA00022737"/>
    </source>
</evidence>
<dbReference type="PROSITE" id="PS50012">
    <property type="entry name" value="RCC1_3"/>
    <property type="match status" value="5"/>
</dbReference>
<feature type="region of interest" description="Disordered" evidence="3">
    <location>
        <begin position="1"/>
        <end position="25"/>
    </location>
</feature>
<dbReference type="InterPro" id="IPR051210">
    <property type="entry name" value="Ub_ligase/GEF_domain"/>
</dbReference>
<accession>A0A2I0B861</accession>
<feature type="domain" description="RCC1-like" evidence="4">
    <location>
        <begin position="223"/>
        <end position="458"/>
    </location>
</feature>
<keyword evidence="5" id="KW-0675">Receptor</keyword>
<evidence type="ECO:0000313" key="5">
    <source>
        <dbReference type="EMBL" id="PKA63969.1"/>
    </source>
</evidence>
<dbReference type="OrthoDB" id="5370059at2759"/>
<protein>
    <submittedName>
        <fullName evidence="5">Ultraviolet-B receptor UVR8</fullName>
    </submittedName>
</protein>
<dbReference type="PANTHER" id="PTHR22870:SF382">
    <property type="entry name" value="REGULATOR OF CHROMOSOME CONDENSATION (RCC1) FAMILY PROTEIN"/>
    <property type="match status" value="1"/>
</dbReference>
<evidence type="ECO:0000256" key="3">
    <source>
        <dbReference type="SAM" id="MobiDB-lite"/>
    </source>
</evidence>
<dbReference type="InterPro" id="IPR058923">
    <property type="entry name" value="RCC1-like_dom"/>
</dbReference>
<dbReference type="Pfam" id="PF25390">
    <property type="entry name" value="WD40_RLD"/>
    <property type="match status" value="1"/>
</dbReference>
<keyword evidence="6" id="KW-1185">Reference proteome</keyword>
<name>A0A2I0B861_9ASPA</name>
<dbReference type="Pfam" id="PF00415">
    <property type="entry name" value="RCC1"/>
    <property type="match status" value="1"/>
</dbReference>
<reference evidence="5 6" key="1">
    <citation type="journal article" date="2017" name="Nature">
        <title>The Apostasia genome and the evolution of orchids.</title>
        <authorList>
            <person name="Zhang G.Q."/>
            <person name="Liu K.W."/>
            <person name="Li Z."/>
            <person name="Lohaus R."/>
            <person name="Hsiao Y.Y."/>
            <person name="Niu S.C."/>
            <person name="Wang J.Y."/>
            <person name="Lin Y.C."/>
            <person name="Xu Q."/>
            <person name="Chen L.J."/>
            <person name="Yoshida K."/>
            <person name="Fujiwara S."/>
            <person name="Wang Z.W."/>
            <person name="Zhang Y.Q."/>
            <person name="Mitsuda N."/>
            <person name="Wang M."/>
            <person name="Liu G.H."/>
            <person name="Pecoraro L."/>
            <person name="Huang H.X."/>
            <person name="Xiao X.J."/>
            <person name="Lin M."/>
            <person name="Wu X.Y."/>
            <person name="Wu W.L."/>
            <person name="Chen Y.Y."/>
            <person name="Chang S.B."/>
            <person name="Sakamoto S."/>
            <person name="Ohme-Takagi M."/>
            <person name="Yagi M."/>
            <person name="Zeng S.J."/>
            <person name="Shen C.Y."/>
            <person name="Yeh C.M."/>
            <person name="Luo Y.B."/>
            <person name="Tsai W.C."/>
            <person name="Van de Peer Y."/>
            <person name="Liu Z.J."/>
        </authorList>
    </citation>
    <scope>NUCLEOTIDE SEQUENCE [LARGE SCALE GENOMIC DNA]</scope>
    <source>
        <strain evidence="6">cv. Shenzhen</strain>
        <tissue evidence="5">Stem</tissue>
    </source>
</reference>
<dbReference type="InterPro" id="IPR009091">
    <property type="entry name" value="RCC1/BLIP-II"/>
</dbReference>
<organism evidence="5 6">
    <name type="scientific">Apostasia shenzhenica</name>
    <dbReference type="NCBI Taxonomy" id="1088818"/>
    <lineage>
        <taxon>Eukaryota</taxon>
        <taxon>Viridiplantae</taxon>
        <taxon>Streptophyta</taxon>
        <taxon>Embryophyta</taxon>
        <taxon>Tracheophyta</taxon>
        <taxon>Spermatophyta</taxon>
        <taxon>Magnoliopsida</taxon>
        <taxon>Liliopsida</taxon>
        <taxon>Asparagales</taxon>
        <taxon>Orchidaceae</taxon>
        <taxon>Apostasioideae</taxon>
        <taxon>Apostasia</taxon>
    </lineage>
</organism>
<feature type="repeat" description="RCC1" evidence="2">
    <location>
        <begin position="83"/>
        <end position="135"/>
    </location>
</feature>
<dbReference type="PANTHER" id="PTHR22870">
    <property type="entry name" value="REGULATOR OF CHROMOSOME CONDENSATION"/>
    <property type="match status" value="1"/>
</dbReference>
<evidence type="ECO:0000259" key="4">
    <source>
        <dbReference type="Pfam" id="PF25390"/>
    </source>
</evidence>
<dbReference type="AlphaFoldDB" id="A0A2I0B861"/>
<keyword evidence="1" id="KW-0677">Repeat</keyword>
<dbReference type="PRINTS" id="PR00633">
    <property type="entry name" value="RCCNDNSATION"/>
</dbReference>
<dbReference type="Gene3D" id="2.130.10.30">
    <property type="entry name" value="Regulator of chromosome condensation 1/beta-lactamase-inhibitor protein II"/>
    <property type="match status" value="2"/>
</dbReference>
<evidence type="ECO:0000313" key="6">
    <source>
        <dbReference type="Proteomes" id="UP000236161"/>
    </source>
</evidence>
<proteinExistence type="predicted"/>
<feature type="repeat" description="RCC1" evidence="2">
    <location>
        <begin position="336"/>
        <end position="387"/>
    </location>
</feature>
<feature type="compositionally biased region" description="Polar residues" evidence="3">
    <location>
        <begin position="183"/>
        <end position="192"/>
    </location>
</feature>
<gene>
    <name evidence="5" type="primary">UVR8</name>
    <name evidence="5" type="ORF">AXF42_Ash004981</name>
</gene>
<dbReference type="PROSITE" id="PS00626">
    <property type="entry name" value="RCC1_2"/>
    <property type="match status" value="3"/>
</dbReference>
<sequence>MNGGEGTEEMEEDGREMGKEKDEEDKGMEKIVLMWGYLPGVSPQRSPLLQPVAVRPPGSTGGDAWRDVCGGGCGFAMAISEAGKLITWGSTDDMGQSYLTSGKHEEIPEPFPLPTEVEVVKAAAGWAHCVAVTACGEVYTWGWKECVPTGKLIGEQHSLGSLAKEERQSGFLNEQVSPRFHCSKSSSGTISNYDGKASEETTKRRRTSSSKHVPESSFSREDSLSALPCLVTLGAVMKITTVAAGGRHTLALSDAGQVWGWGYGGEGQLGLGSRIRMVSSPHPVPCIESACHAKDRSSCSSKAITHPEGLGDRVVGCCVKAIACGGRHSAVVTDSGAVLTFGWGLYGQCGHGDTDDELSPKCVSSLLGIKMQGIAAGLWHTLCVSADGDVYAFGGNQFGQLGTGSDQAETLPKLLDAPSLESKDARIVSCGARHSSILTEDGEVFCWGWNKYGQLSKDHLDSYLGANKSIWLTAKYSHILPLQLGLGDSVDRSIPSRVTVENLRMKNVSCGWWHTLVLAEPRA</sequence>
<dbReference type="SUPFAM" id="SSF50985">
    <property type="entry name" value="RCC1/BLIP-II"/>
    <property type="match status" value="1"/>
</dbReference>
<feature type="region of interest" description="Disordered" evidence="3">
    <location>
        <begin position="179"/>
        <end position="217"/>
    </location>
</feature>
<dbReference type="InterPro" id="IPR000408">
    <property type="entry name" value="Reg_chr_condens"/>
</dbReference>
<evidence type="ECO:0000256" key="2">
    <source>
        <dbReference type="PROSITE-ProRule" id="PRU00235"/>
    </source>
</evidence>
<feature type="repeat" description="RCC1" evidence="2">
    <location>
        <begin position="388"/>
        <end position="441"/>
    </location>
</feature>
<feature type="repeat" description="RCC1" evidence="2">
    <location>
        <begin position="442"/>
        <end position="521"/>
    </location>
</feature>